<dbReference type="AlphaFoldDB" id="A0A1T3NS49"/>
<evidence type="ECO:0000313" key="2">
    <source>
        <dbReference type="Proteomes" id="UP000190037"/>
    </source>
</evidence>
<gene>
    <name evidence="1" type="ORF">B4N89_31935</name>
</gene>
<name>A0A1T3NS49_9ACTN</name>
<accession>A0A1T3NS49</accession>
<sequence>MVYELCAEYAEYAGAAGAAGGDTATPIKLWHMIRNAGTDALCGRALRPHAETRSDLEWGTIHPVCHTCGALYLRQVP</sequence>
<comment type="caution">
    <text evidence="1">The sequence shown here is derived from an EMBL/GenBank/DDBJ whole genome shotgun (WGS) entry which is preliminary data.</text>
</comment>
<keyword evidence="2" id="KW-1185">Reference proteome</keyword>
<proteinExistence type="predicted"/>
<dbReference type="OrthoDB" id="3854519at2"/>
<dbReference type="Proteomes" id="UP000190037">
    <property type="component" value="Unassembled WGS sequence"/>
</dbReference>
<protein>
    <submittedName>
        <fullName evidence="1">Uncharacterized protein</fullName>
    </submittedName>
</protein>
<organism evidence="1 2">
    <name type="scientific">Embleya scabrispora</name>
    <dbReference type="NCBI Taxonomy" id="159449"/>
    <lineage>
        <taxon>Bacteria</taxon>
        <taxon>Bacillati</taxon>
        <taxon>Actinomycetota</taxon>
        <taxon>Actinomycetes</taxon>
        <taxon>Kitasatosporales</taxon>
        <taxon>Streptomycetaceae</taxon>
        <taxon>Embleya</taxon>
    </lineage>
</organism>
<dbReference type="EMBL" id="MWQN01000002">
    <property type="protein sequence ID" value="OPC79431.1"/>
    <property type="molecule type" value="Genomic_DNA"/>
</dbReference>
<evidence type="ECO:0000313" key="1">
    <source>
        <dbReference type="EMBL" id="OPC79431.1"/>
    </source>
</evidence>
<reference evidence="1 2" key="1">
    <citation type="submission" date="2017-03" db="EMBL/GenBank/DDBJ databases">
        <title>Draft genome sequence of Streptomyces scabrisporus NF3, endophyte isolated from Amphipterygium adstringens.</title>
        <authorList>
            <person name="Vazquez M."/>
            <person name="Ceapa C.D."/>
            <person name="Rodriguez Luna D."/>
            <person name="Sanchez Esquivel S."/>
        </authorList>
    </citation>
    <scope>NUCLEOTIDE SEQUENCE [LARGE SCALE GENOMIC DNA]</scope>
    <source>
        <strain evidence="1 2">NF3</strain>
    </source>
</reference>